<dbReference type="InterPro" id="IPR001867">
    <property type="entry name" value="OmpR/PhoB-type_DNA-bd"/>
</dbReference>
<dbReference type="CDD" id="cd00383">
    <property type="entry name" value="trans_reg_C"/>
    <property type="match status" value="1"/>
</dbReference>
<dbReference type="EMBL" id="BARS01018321">
    <property type="protein sequence ID" value="GAF93150.1"/>
    <property type="molecule type" value="Genomic_DNA"/>
</dbReference>
<evidence type="ECO:0000256" key="6">
    <source>
        <dbReference type="ARBA" id="ARBA00023125"/>
    </source>
</evidence>
<evidence type="ECO:0000256" key="2">
    <source>
        <dbReference type="ARBA" id="ARBA00022490"/>
    </source>
</evidence>
<evidence type="ECO:0000256" key="7">
    <source>
        <dbReference type="ARBA" id="ARBA00023163"/>
    </source>
</evidence>
<evidence type="ECO:0000256" key="1">
    <source>
        <dbReference type="ARBA" id="ARBA00004496"/>
    </source>
</evidence>
<comment type="caution">
    <text evidence="9">The sequence shown here is derived from an EMBL/GenBank/DDBJ whole genome shotgun (WGS) entry which is preliminary data.</text>
</comment>
<name>X0UXG5_9ZZZZ</name>
<dbReference type="Pfam" id="PF00486">
    <property type="entry name" value="Trans_reg_C"/>
    <property type="match status" value="1"/>
</dbReference>
<dbReference type="GO" id="GO:0032993">
    <property type="term" value="C:protein-DNA complex"/>
    <property type="evidence" value="ECO:0007669"/>
    <property type="project" value="TreeGrafter"/>
</dbReference>
<keyword evidence="6" id="KW-0238">DNA-binding</keyword>
<gene>
    <name evidence="9" type="ORF">S01H1_29822</name>
</gene>
<dbReference type="GO" id="GO:0006355">
    <property type="term" value="P:regulation of DNA-templated transcription"/>
    <property type="evidence" value="ECO:0007669"/>
    <property type="project" value="InterPro"/>
</dbReference>
<evidence type="ECO:0000313" key="9">
    <source>
        <dbReference type="EMBL" id="GAF93150.1"/>
    </source>
</evidence>
<dbReference type="InterPro" id="IPR016032">
    <property type="entry name" value="Sig_transdc_resp-reg_C-effctor"/>
</dbReference>
<dbReference type="PANTHER" id="PTHR48111">
    <property type="entry name" value="REGULATOR OF RPOS"/>
    <property type="match status" value="1"/>
</dbReference>
<accession>X0UXG5</accession>
<dbReference type="SUPFAM" id="SSF46894">
    <property type="entry name" value="C-terminal effector domain of the bipartite response regulators"/>
    <property type="match status" value="1"/>
</dbReference>
<reference evidence="9" key="1">
    <citation type="journal article" date="2014" name="Front. Microbiol.">
        <title>High frequency of phylogenetically diverse reductive dehalogenase-homologous genes in deep subseafloor sedimentary metagenomes.</title>
        <authorList>
            <person name="Kawai M."/>
            <person name="Futagami T."/>
            <person name="Toyoda A."/>
            <person name="Takaki Y."/>
            <person name="Nishi S."/>
            <person name="Hori S."/>
            <person name="Arai W."/>
            <person name="Tsubouchi T."/>
            <person name="Morono Y."/>
            <person name="Uchiyama I."/>
            <person name="Ito T."/>
            <person name="Fujiyama A."/>
            <person name="Inagaki F."/>
            <person name="Takami H."/>
        </authorList>
    </citation>
    <scope>NUCLEOTIDE SEQUENCE</scope>
    <source>
        <strain evidence="9">Expedition CK06-06</strain>
    </source>
</reference>
<dbReference type="GO" id="GO:0000156">
    <property type="term" value="F:phosphorelay response regulator activity"/>
    <property type="evidence" value="ECO:0007669"/>
    <property type="project" value="TreeGrafter"/>
</dbReference>
<dbReference type="PROSITE" id="PS51755">
    <property type="entry name" value="OMPR_PHOB"/>
    <property type="match status" value="1"/>
</dbReference>
<keyword evidence="5" id="KW-0805">Transcription regulation</keyword>
<sequence length="109" mass="12272">QQISDNQTLTFDRLTIDLDKRIALLDGNPLDLTTNEFSALALLARNAGKVLNRDQILQELRGMDCDAFNRSVDIAVSRLRQKLKDNPKSPEFVKTVWGSGYVFIGNYAD</sequence>
<comment type="subcellular location">
    <subcellularLocation>
        <location evidence="1">Cytoplasm</location>
    </subcellularLocation>
</comment>
<keyword evidence="3" id="KW-0597">Phosphoprotein</keyword>
<organism evidence="9">
    <name type="scientific">marine sediment metagenome</name>
    <dbReference type="NCBI Taxonomy" id="412755"/>
    <lineage>
        <taxon>unclassified sequences</taxon>
        <taxon>metagenomes</taxon>
        <taxon>ecological metagenomes</taxon>
    </lineage>
</organism>
<evidence type="ECO:0000259" key="8">
    <source>
        <dbReference type="PROSITE" id="PS51755"/>
    </source>
</evidence>
<evidence type="ECO:0000256" key="5">
    <source>
        <dbReference type="ARBA" id="ARBA00023015"/>
    </source>
</evidence>
<feature type="domain" description="OmpR/PhoB-type" evidence="8">
    <location>
        <begin position="6"/>
        <end position="105"/>
    </location>
</feature>
<dbReference type="Gene3D" id="1.10.10.10">
    <property type="entry name" value="Winged helix-like DNA-binding domain superfamily/Winged helix DNA-binding domain"/>
    <property type="match status" value="1"/>
</dbReference>
<dbReference type="AlphaFoldDB" id="X0UXG5"/>
<keyword evidence="7" id="KW-0804">Transcription</keyword>
<proteinExistence type="predicted"/>
<evidence type="ECO:0000256" key="3">
    <source>
        <dbReference type="ARBA" id="ARBA00022553"/>
    </source>
</evidence>
<feature type="non-terminal residue" evidence="9">
    <location>
        <position position="1"/>
    </location>
</feature>
<dbReference type="GO" id="GO:0000976">
    <property type="term" value="F:transcription cis-regulatory region binding"/>
    <property type="evidence" value="ECO:0007669"/>
    <property type="project" value="TreeGrafter"/>
</dbReference>
<dbReference type="InterPro" id="IPR036388">
    <property type="entry name" value="WH-like_DNA-bd_sf"/>
</dbReference>
<dbReference type="InterPro" id="IPR039420">
    <property type="entry name" value="WalR-like"/>
</dbReference>
<keyword evidence="2" id="KW-0963">Cytoplasm</keyword>
<dbReference type="SMART" id="SM00862">
    <property type="entry name" value="Trans_reg_C"/>
    <property type="match status" value="1"/>
</dbReference>
<dbReference type="PANTHER" id="PTHR48111:SF47">
    <property type="entry name" value="TRANSCRIPTIONAL REGULATORY PROTEIN RSTA"/>
    <property type="match status" value="1"/>
</dbReference>
<keyword evidence="4" id="KW-0902">Two-component regulatory system</keyword>
<evidence type="ECO:0000256" key="4">
    <source>
        <dbReference type="ARBA" id="ARBA00023012"/>
    </source>
</evidence>
<dbReference type="FunFam" id="1.10.10.10:FF:000099">
    <property type="entry name" value="Two-component system response regulator TorR"/>
    <property type="match status" value="1"/>
</dbReference>
<dbReference type="GO" id="GO:0005829">
    <property type="term" value="C:cytosol"/>
    <property type="evidence" value="ECO:0007669"/>
    <property type="project" value="TreeGrafter"/>
</dbReference>
<protein>
    <recommendedName>
        <fullName evidence="8">OmpR/PhoB-type domain-containing protein</fullName>
    </recommendedName>
</protein>